<protein>
    <submittedName>
        <fullName evidence="1">Uncharacterized protein</fullName>
    </submittedName>
</protein>
<gene>
    <name evidence="1" type="ORF">DSM5745_11213</name>
</gene>
<dbReference type="AlphaFoldDB" id="A0A3D8Q9J7"/>
<keyword evidence="2" id="KW-1185">Reference proteome</keyword>
<evidence type="ECO:0000313" key="1">
    <source>
        <dbReference type="EMBL" id="RDW58522.1"/>
    </source>
</evidence>
<organism evidence="1 2">
    <name type="scientific">Aspergillus mulundensis</name>
    <dbReference type="NCBI Taxonomy" id="1810919"/>
    <lineage>
        <taxon>Eukaryota</taxon>
        <taxon>Fungi</taxon>
        <taxon>Dikarya</taxon>
        <taxon>Ascomycota</taxon>
        <taxon>Pezizomycotina</taxon>
        <taxon>Eurotiomycetes</taxon>
        <taxon>Eurotiomycetidae</taxon>
        <taxon>Eurotiales</taxon>
        <taxon>Aspergillaceae</taxon>
        <taxon>Aspergillus</taxon>
        <taxon>Aspergillus subgen. Nidulantes</taxon>
    </lineage>
</organism>
<comment type="caution">
    <text evidence="1">The sequence shown here is derived from an EMBL/GenBank/DDBJ whole genome shotgun (WGS) entry which is preliminary data.</text>
</comment>
<name>A0A3D8Q9J7_9EURO</name>
<evidence type="ECO:0000313" key="2">
    <source>
        <dbReference type="Proteomes" id="UP000256690"/>
    </source>
</evidence>
<dbReference type="Proteomes" id="UP000256690">
    <property type="component" value="Unassembled WGS sequence"/>
</dbReference>
<proteinExistence type="predicted"/>
<sequence>MCERCTQIYIKLNPTATPSRHLAYKPGTYPVIFNRTLEGIADLDFAITIASHARKELKEMFGASVGARMYTSSDPKVTMTEGKAMHMSVLIDFPHEGKITLPLINRIFGTVRPDQPQSLWSVVLPKPGQDLCLWRLEWFEGWFEGYLEQ</sequence>
<dbReference type="EMBL" id="PVWQ01000023">
    <property type="protein sequence ID" value="RDW58522.1"/>
    <property type="molecule type" value="Genomic_DNA"/>
</dbReference>
<dbReference type="RefSeq" id="XP_026598148.1">
    <property type="nucleotide sequence ID" value="XM_026753229.1"/>
</dbReference>
<dbReference type="GeneID" id="38121583"/>
<accession>A0A3D8Q9J7</accession>
<reference evidence="1 2" key="1">
    <citation type="journal article" date="2018" name="IMA Fungus">
        <title>IMA Genome-F 9: Draft genome sequence of Annulohypoxylon stygium, Aspergillus mulundensis, Berkeleyomyces basicola (syn. Thielaviopsis basicola), Ceratocystis smalleyi, two Cercospora beticola strains, Coleophoma cylindrospora, Fusarium fracticaudum, Phialophora cf. hyalina, and Morchella septimelata.</title>
        <authorList>
            <person name="Wingfield B.D."/>
            <person name="Bills G.F."/>
            <person name="Dong Y."/>
            <person name="Huang W."/>
            <person name="Nel W.J."/>
            <person name="Swalarsk-Parry B.S."/>
            <person name="Vaghefi N."/>
            <person name="Wilken P.M."/>
            <person name="An Z."/>
            <person name="de Beer Z.W."/>
            <person name="De Vos L."/>
            <person name="Chen L."/>
            <person name="Duong T.A."/>
            <person name="Gao Y."/>
            <person name="Hammerbacher A."/>
            <person name="Kikkert J.R."/>
            <person name="Li Y."/>
            <person name="Li H."/>
            <person name="Li K."/>
            <person name="Li Q."/>
            <person name="Liu X."/>
            <person name="Ma X."/>
            <person name="Naidoo K."/>
            <person name="Pethybridge S.J."/>
            <person name="Sun J."/>
            <person name="Steenkamp E.T."/>
            <person name="van der Nest M.A."/>
            <person name="van Wyk S."/>
            <person name="Wingfield M.J."/>
            <person name="Xiong C."/>
            <person name="Yue Q."/>
            <person name="Zhang X."/>
        </authorList>
    </citation>
    <scope>NUCLEOTIDE SEQUENCE [LARGE SCALE GENOMIC DNA]</scope>
    <source>
        <strain evidence="1 2">DSM 5745</strain>
    </source>
</reference>